<accession>A0A2H3JEY2</accession>
<sequence>MAKADEAKRRTLEAAAVPAREHGQDCVATVEVMEGTGDVRSDPSSALQEGAQDLCAVEQTTQEKSAVESGVEGESAPRREDTLERAAEAQQVRKPGWRHIGRVLESDPSSRRPLQLPTEVCERIIDWQWNDTRMLQSCALVCKAWTPRCRYHMQRHVVLWDRSDVQGRVERARAQPHLLQQARWSKIRWAGANSASGHIRHDGRGEAALRVAS</sequence>
<evidence type="ECO:0008006" key="4">
    <source>
        <dbReference type="Google" id="ProtNLM"/>
    </source>
</evidence>
<protein>
    <recommendedName>
        <fullName evidence="4">F-box domain-containing protein</fullName>
    </recommendedName>
</protein>
<keyword evidence="3" id="KW-1185">Reference proteome</keyword>
<reference evidence="2 3" key="1">
    <citation type="journal article" date="2012" name="Science">
        <title>The Paleozoic origin of enzymatic lignin decomposition reconstructed from 31 fungal genomes.</title>
        <authorList>
            <person name="Floudas D."/>
            <person name="Binder M."/>
            <person name="Riley R."/>
            <person name="Barry K."/>
            <person name="Blanchette R.A."/>
            <person name="Henrissat B."/>
            <person name="Martinez A.T."/>
            <person name="Otillar R."/>
            <person name="Spatafora J.W."/>
            <person name="Yadav J.S."/>
            <person name="Aerts A."/>
            <person name="Benoit I."/>
            <person name="Boyd A."/>
            <person name="Carlson A."/>
            <person name="Copeland A."/>
            <person name="Coutinho P.M."/>
            <person name="de Vries R.P."/>
            <person name="Ferreira P."/>
            <person name="Findley K."/>
            <person name="Foster B."/>
            <person name="Gaskell J."/>
            <person name="Glotzer D."/>
            <person name="Gorecki P."/>
            <person name="Heitman J."/>
            <person name="Hesse C."/>
            <person name="Hori C."/>
            <person name="Igarashi K."/>
            <person name="Jurgens J.A."/>
            <person name="Kallen N."/>
            <person name="Kersten P."/>
            <person name="Kohler A."/>
            <person name="Kuees U."/>
            <person name="Kumar T.K.A."/>
            <person name="Kuo A."/>
            <person name="LaButti K."/>
            <person name="Larrondo L.F."/>
            <person name="Lindquist E."/>
            <person name="Ling A."/>
            <person name="Lombard V."/>
            <person name="Lucas S."/>
            <person name="Lundell T."/>
            <person name="Martin R."/>
            <person name="McLaughlin D.J."/>
            <person name="Morgenstern I."/>
            <person name="Morin E."/>
            <person name="Murat C."/>
            <person name="Nagy L.G."/>
            <person name="Nolan M."/>
            <person name="Ohm R.A."/>
            <person name="Patyshakuliyeva A."/>
            <person name="Rokas A."/>
            <person name="Ruiz-Duenas F.J."/>
            <person name="Sabat G."/>
            <person name="Salamov A."/>
            <person name="Samejima M."/>
            <person name="Schmutz J."/>
            <person name="Slot J.C."/>
            <person name="St John F."/>
            <person name="Stenlid J."/>
            <person name="Sun H."/>
            <person name="Sun S."/>
            <person name="Syed K."/>
            <person name="Tsang A."/>
            <person name="Wiebenga A."/>
            <person name="Young D."/>
            <person name="Pisabarro A."/>
            <person name="Eastwood D.C."/>
            <person name="Martin F."/>
            <person name="Cullen D."/>
            <person name="Grigoriev I.V."/>
            <person name="Hibbett D.S."/>
        </authorList>
    </citation>
    <scope>NUCLEOTIDE SEQUENCE [LARGE SCALE GENOMIC DNA]</scope>
    <source>
        <strain evidence="2 3">MD-104</strain>
    </source>
</reference>
<evidence type="ECO:0000313" key="3">
    <source>
        <dbReference type="Proteomes" id="UP000218811"/>
    </source>
</evidence>
<gene>
    <name evidence="2" type="ORF">WOLCODRAFT_156961</name>
</gene>
<evidence type="ECO:0000313" key="2">
    <source>
        <dbReference type="EMBL" id="PCH36248.1"/>
    </source>
</evidence>
<feature type="region of interest" description="Disordered" evidence="1">
    <location>
        <begin position="1"/>
        <end position="22"/>
    </location>
</feature>
<name>A0A2H3JEY2_WOLCO</name>
<proteinExistence type="predicted"/>
<organism evidence="2 3">
    <name type="scientific">Wolfiporia cocos (strain MD-104)</name>
    <name type="common">Brown rot fungus</name>
    <dbReference type="NCBI Taxonomy" id="742152"/>
    <lineage>
        <taxon>Eukaryota</taxon>
        <taxon>Fungi</taxon>
        <taxon>Dikarya</taxon>
        <taxon>Basidiomycota</taxon>
        <taxon>Agaricomycotina</taxon>
        <taxon>Agaricomycetes</taxon>
        <taxon>Polyporales</taxon>
        <taxon>Phaeolaceae</taxon>
        <taxon>Wolfiporia</taxon>
    </lineage>
</organism>
<feature type="region of interest" description="Disordered" evidence="1">
    <location>
        <begin position="59"/>
        <end position="81"/>
    </location>
</feature>
<dbReference type="EMBL" id="KB467876">
    <property type="protein sequence ID" value="PCH36248.1"/>
    <property type="molecule type" value="Genomic_DNA"/>
</dbReference>
<feature type="compositionally biased region" description="Basic and acidic residues" evidence="1">
    <location>
        <begin position="1"/>
        <end position="12"/>
    </location>
</feature>
<dbReference type="Proteomes" id="UP000218811">
    <property type="component" value="Unassembled WGS sequence"/>
</dbReference>
<dbReference type="AlphaFoldDB" id="A0A2H3JEY2"/>
<evidence type="ECO:0000256" key="1">
    <source>
        <dbReference type="SAM" id="MobiDB-lite"/>
    </source>
</evidence>
<dbReference type="OrthoDB" id="2798901at2759"/>